<reference evidence="1" key="1">
    <citation type="submission" date="2021-06" db="EMBL/GenBank/DDBJ databases">
        <authorList>
            <person name="Kallberg Y."/>
            <person name="Tangrot J."/>
            <person name="Rosling A."/>
        </authorList>
    </citation>
    <scope>NUCLEOTIDE SEQUENCE</scope>
    <source>
        <strain evidence="1">AU212A</strain>
    </source>
</reference>
<name>A0ACA9KFH3_9GLOM</name>
<evidence type="ECO:0000313" key="2">
    <source>
        <dbReference type="Proteomes" id="UP000789860"/>
    </source>
</evidence>
<keyword evidence="2" id="KW-1185">Reference proteome</keyword>
<accession>A0ACA9KFH3</accession>
<organism evidence="1 2">
    <name type="scientific">Scutellospora calospora</name>
    <dbReference type="NCBI Taxonomy" id="85575"/>
    <lineage>
        <taxon>Eukaryota</taxon>
        <taxon>Fungi</taxon>
        <taxon>Fungi incertae sedis</taxon>
        <taxon>Mucoromycota</taxon>
        <taxon>Glomeromycotina</taxon>
        <taxon>Glomeromycetes</taxon>
        <taxon>Diversisporales</taxon>
        <taxon>Gigasporaceae</taxon>
        <taxon>Scutellospora</taxon>
    </lineage>
</organism>
<proteinExistence type="predicted"/>
<comment type="caution">
    <text evidence="1">The sequence shown here is derived from an EMBL/GenBank/DDBJ whole genome shotgun (WGS) entry which is preliminary data.</text>
</comment>
<protein>
    <submittedName>
        <fullName evidence="1">1833_t:CDS:1</fullName>
    </submittedName>
</protein>
<dbReference type="Proteomes" id="UP000789860">
    <property type="component" value="Unassembled WGS sequence"/>
</dbReference>
<evidence type="ECO:0000313" key="1">
    <source>
        <dbReference type="EMBL" id="CAG8468723.1"/>
    </source>
</evidence>
<sequence length="104" mass="11988">PNWVGVALSIVTSINSSDCSWFCVIRVKLGWVRLFLDFELYFALGFYSSFEVDSVLVSLFFTPIIFDIVELLEMIILVLLLGSRLFPVYEIDYYINCHFVVSSL</sequence>
<dbReference type="EMBL" id="CAJVPM010001539">
    <property type="protein sequence ID" value="CAG8468723.1"/>
    <property type="molecule type" value="Genomic_DNA"/>
</dbReference>
<feature type="non-terminal residue" evidence="1">
    <location>
        <position position="1"/>
    </location>
</feature>
<gene>
    <name evidence="1" type="ORF">SCALOS_LOCUS1933</name>
</gene>